<feature type="compositionally biased region" description="Basic and acidic residues" evidence="1">
    <location>
        <begin position="558"/>
        <end position="569"/>
    </location>
</feature>
<dbReference type="GeneID" id="27354120"/>
<proteinExistence type="predicted"/>
<feature type="region of interest" description="Disordered" evidence="1">
    <location>
        <begin position="21"/>
        <end position="192"/>
    </location>
</feature>
<feature type="region of interest" description="Disordered" evidence="1">
    <location>
        <begin position="219"/>
        <end position="475"/>
    </location>
</feature>
<dbReference type="Proteomes" id="UP000053342">
    <property type="component" value="Unassembled WGS sequence"/>
</dbReference>
<feature type="compositionally biased region" description="Basic and acidic residues" evidence="1">
    <location>
        <begin position="325"/>
        <end position="349"/>
    </location>
</feature>
<gene>
    <name evidence="2" type="ORF">PV06_02046</name>
</gene>
<feature type="region of interest" description="Disordered" evidence="1">
    <location>
        <begin position="739"/>
        <end position="771"/>
    </location>
</feature>
<feature type="compositionally biased region" description="Basic residues" evidence="1">
    <location>
        <begin position="380"/>
        <end position="389"/>
    </location>
</feature>
<accession>A0A0D2B2F6</accession>
<organism evidence="2 3">
    <name type="scientific">Exophiala oligosperma</name>
    <dbReference type="NCBI Taxonomy" id="215243"/>
    <lineage>
        <taxon>Eukaryota</taxon>
        <taxon>Fungi</taxon>
        <taxon>Dikarya</taxon>
        <taxon>Ascomycota</taxon>
        <taxon>Pezizomycotina</taxon>
        <taxon>Eurotiomycetes</taxon>
        <taxon>Chaetothyriomycetidae</taxon>
        <taxon>Chaetothyriales</taxon>
        <taxon>Herpotrichiellaceae</taxon>
        <taxon>Exophiala</taxon>
    </lineage>
</organism>
<evidence type="ECO:0000256" key="1">
    <source>
        <dbReference type="SAM" id="MobiDB-lite"/>
    </source>
</evidence>
<keyword evidence="3" id="KW-1185">Reference proteome</keyword>
<feature type="region of interest" description="Disordered" evidence="1">
    <location>
        <begin position="657"/>
        <end position="707"/>
    </location>
</feature>
<reference evidence="2 3" key="1">
    <citation type="submission" date="2015-01" db="EMBL/GenBank/DDBJ databases">
        <title>The Genome Sequence of Exophiala oligosperma CBS72588.</title>
        <authorList>
            <consortium name="The Broad Institute Genomics Platform"/>
            <person name="Cuomo C."/>
            <person name="de Hoog S."/>
            <person name="Gorbushina A."/>
            <person name="Stielow B."/>
            <person name="Teixiera M."/>
            <person name="Abouelleil A."/>
            <person name="Chapman S.B."/>
            <person name="Priest M."/>
            <person name="Young S.K."/>
            <person name="Wortman J."/>
            <person name="Nusbaum C."/>
            <person name="Birren B."/>
        </authorList>
    </citation>
    <scope>NUCLEOTIDE SEQUENCE [LARGE SCALE GENOMIC DNA]</scope>
    <source>
        <strain evidence="2 3">CBS 72588</strain>
    </source>
</reference>
<feature type="compositionally biased region" description="Acidic residues" evidence="1">
    <location>
        <begin position="295"/>
        <end position="308"/>
    </location>
</feature>
<name>A0A0D2B2F6_9EURO</name>
<dbReference type="RefSeq" id="XP_016266587.1">
    <property type="nucleotide sequence ID" value="XM_016402690.1"/>
</dbReference>
<dbReference type="VEuPathDB" id="FungiDB:PV06_02046"/>
<feature type="compositionally biased region" description="Polar residues" evidence="1">
    <location>
        <begin position="445"/>
        <end position="474"/>
    </location>
</feature>
<feature type="compositionally biased region" description="Polar residues" evidence="1">
    <location>
        <begin position="279"/>
        <end position="293"/>
    </location>
</feature>
<protein>
    <submittedName>
        <fullName evidence="2">Uncharacterized protein</fullName>
    </submittedName>
</protein>
<dbReference type="HOGENOM" id="CLU_354126_0_0_1"/>
<evidence type="ECO:0000313" key="3">
    <source>
        <dbReference type="Proteomes" id="UP000053342"/>
    </source>
</evidence>
<feature type="compositionally biased region" description="Polar residues" evidence="1">
    <location>
        <begin position="21"/>
        <end position="68"/>
    </location>
</feature>
<feature type="region of interest" description="Disordered" evidence="1">
    <location>
        <begin position="522"/>
        <end position="603"/>
    </location>
</feature>
<evidence type="ECO:0000313" key="2">
    <source>
        <dbReference type="EMBL" id="KIW46371.1"/>
    </source>
</evidence>
<feature type="compositionally biased region" description="Polar residues" evidence="1">
    <location>
        <begin position="109"/>
        <end position="122"/>
    </location>
</feature>
<dbReference type="EMBL" id="KN847333">
    <property type="protein sequence ID" value="KIW46371.1"/>
    <property type="molecule type" value="Genomic_DNA"/>
</dbReference>
<dbReference type="OrthoDB" id="4151037at2759"/>
<dbReference type="AlphaFoldDB" id="A0A0D2B2F6"/>
<feature type="compositionally biased region" description="Basic and acidic residues" evidence="1">
    <location>
        <begin position="180"/>
        <end position="192"/>
    </location>
</feature>
<sequence length="784" mass="86555">MPGKYSHTVVLATYSSRGILNFPSNQKSNAECNDRSGTSSSSVPKSRNGESTAVNQASAATPSLSTPHQLKRQQKQASIRKSTESSNTISKQARRGSYGHRSGVAAQTPAVSSHGQDSQPYQSAAGIKPWSKPKPGLFGTDPSENDPWVIPWQESHQPRADVAEDGVAGSRARSKYSHAHHYEPRPDVRPIRKHELGKKTKKHVEPLLSLQQFLDLLPPLNEGGPQMDRKSMPYARSSSSKPVSLLPAFRPVPARCDSAPALQGRSSRLDPARPPPRTAKSSDSYNRGATSFIDSSDDEDEEEEEEEPGLEKLYPRHVSASTSSAKHDHARSPFPAHHEKPISRRKVVDLTKALPELPAMSPPRLENVTNSPSAASYKVQKNRSKRHSRHAYESDASDEFPLQRHSPLPKLRSATIHTADLADSTAPIFEMPDNQVQRKADDPRTGTSSSRSNLQNLDLGTDNRQSTISRSSDTVDFEEYLNDPSIIGQPHVHQRYYRTTEDETSKSDILASIFRLMSPTSFDRGQSHLSDVQGRIPTSPDAEEPLRSTRTSSVAPDMPERTPPEEIRSKTPPIPLRNSRRLTPPTEEGPGVSAIISSKPVNPTPHFGTLSVVRDPEEKAMLNVQNLSRSTTPLPAAETKTSPQKFLQIQRHLLRSSSDLTSIKNPDKPESTRRGSYTSLGSPERVWKKSPEIKTPSSADFGDDGWGRVSIEPARSTRNTALFEPWPVRGHDIVEKRGRCHNHDEEDAALPPPNISRRRPGEDEFDVAARSQSRGGVLGKLMKF</sequence>
<feature type="compositionally biased region" description="Polar residues" evidence="1">
    <location>
        <begin position="75"/>
        <end position="91"/>
    </location>
</feature>